<dbReference type="CDD" id="cd00761">
    <property type="entry name" value="Glyco_tranf_GTA_type"/>
    <property type="match status" value="1"/>
</dbReference>
<evidence type="ECO:0000259" key="2">
    <source>
        <dbReference type="Pfam" id="PF00535"/>
    </source>
</evidence>
<evidence type="ECO:0000256" key="1">
    <source>
        <dbReference type="SAM" id="Phobius"/>
    </source>
</evidence>
<evidence type="ECO:0000313" key="3">
    <source>
        <dbReference type="EMBL" id="SHF56581.1"/>
    </source>
</evidence>
<dbReference type="GO" id="GO:0016758">
    <property type="term" value="F:hexosyltransferase activity"/>
    <property type="evidence" value="ECO:0007669"/>
    <property type="project" value="UniProtKB-ARBA"/>
</dbReference>
<dbReference type="Gene3D" id="3.90.550.10">
    <property type="entry name" value="Spore Coat Polysaccharide Biosynthesis Protein SpsA, Chain A"/>
    <property type="match status" value="1"/>
</dbReference>
<dbReference type="Proteomes" id="UP000184147">
    <property type="component" value="Unassembled WGS sequence"/>
</dbReference>
<accession>A0A1M5CPD6</accession>
<keyword evidence="1" id="KW-1133">Transmembrane helix</keyword>
<dbReference type="SUPFAM" id="SSF53448">
    <property type="entry name" value="Nucleotide-diphospho-sugar transferases"/>
    <property type="match status" value="1"/>
</dbReference>
<dbReference type="InterPro" id="IPR029044">
    <property type="entry name" value="Nucleotide-diphossugar_trans"/>
</dbReference>
<sequence length="292" mass="32972">MKKTITVFTPTFNRAYCLGQLYQSLLRQTASDFCWLIVDDGSSDTTKDLVAGWIAEQKIPITYLYQTNQGMHGAHNTAYAHIETPYNVCIDSDDYMPDDAIAQILAHLPQLEASDCAGMIGLDCDPQGKLIGTAIPEHWERGTLNDLYRKGVTGDKKVVLKTQVARQFPPYPIYPGEKLVPLGTLYLQIDQHYTWLYTNAILCVVEYQPDGSSNTILRQYKVSPRGFGHARLLRLRYPDSLANHFKQAMHLVSSALFSRDFSLLTKSSRPILTFLAFLPGCALHAYIRFKTR</sequence>
<dbReference type="PANTHER" id="PTHR22916">
    <property type="entry name" value="GLYCOSYLTRANSFERASE"/>
    <property type="match status" value="1"/>
</dbReference>
<reference evidence="3 4" key="1">
    <citation type="submission" date="2016-11" db="EMBL/GenBank/DDBJ databases">
        <authorList>
            <person name="Jaros S."/>
            <person name="Januszkiewicz K."/>
            <person name="Wedrychowicz H."/>
        </authorList>
    </citation>
    <scope>NUCLEOTIDE SEQUENCE [LARGE SCALE GENOMIC DNA]</scope>
    <source>
        <strain evidence="3 4">DSM 25660</strain>
    </source>
</reference>
<dbReference type="InterPro" id="IPR001173">
    <property type="entry name" value="Glyco_trans_2-like"/>
</dbReference>
<dbReference type="Pfam" id="PF00535">
    <property type="entry name" value="Glycos_transf_2"/>
    <property type="match status" value="1"/>
</dbReference>
<dbReference type="STRING" id="1124188.SAMN05444377_11283"/>
<protein>
    <submittedName>
        <fullName evidence="3">Glycosyl transferase family 2</fullName>
    </submittedName>
</protein>
<gene>
    <name evidence="3" type="ORF">SAMN05444377_11283</name>
</gene>
<evidence type="ECO:0000313" key="4">
    <source>
        <dbReference type="Proteomes" id="UP000184147"/>
    </source>
</evidence>
<proteinExistence type="predicted"/>
<keyword evidence="4" id="KW-1185">Reference proteome</keyword>
<keyword evidence="1" id="KW-0812">Transmembrane</keyword>
<feature type="transmembrane region" description="Helical" evidence="1">
    <location>
        <begin position="271"/>
        <end position="289"/>
    </location>
</feature>
<keyword evidence="3" id="KW-0808">Transferase</keyword>
<dbReference type="PANTHER" id="PTHR22916:SF3">
    <property type="entry name" value="UDP-GLCNAC:BETAGAL BETA-1,3-N-ACETYLGLUCOSAMINYLTRANSFERASE-LIKE PROTEIN 1"/>
    <property type="match status" value="1"/>
</dbReference>
<dbReference type="OrthoDB" id="9810303at2"/>
<dbReference type="RefSeq" id="WP_073364036.1">
    <property type="nucleotide sequence ID" value="NZ_FQVQ01000012.1"/>
</dbReference>
<keyword evidence="1" id="KW-0472">Membrane</keyword>
<name>A0A1M5CPD6_9FLAO</name>
<dbReference type="EMBL" id="FQVQ01000012">
    <property type="protein sequence ID" value="SHF56581.1"/>
    <property type="molecule type" value="Genomic_DNA"/>
</dbReference>
<feature type="domain" description="Glycosyltransferase 2-like" evidence="2">
    <location>
        <begin position="6"/>
        <end position="117"/>
    </location>
</feature>
<organism evidence="3 4">
    <name type="scientific">Flavobacterium fontis</name>
    <dbReference type="NCBI Taxonomy" id="1124188"/>
    <lineage>
        <taxon>Bacteria</taxon>
        <taxon>Pseudomonadati</taxon>
        <taxon>Bacteroidota</taxon>
        <taxon>Flavobacteriia</taxon>
        <taxon>Flavobacteriales</taxon>
        <taxon>Flavobacteriaceae</taxon>
        <taxon>Flavobacterium</taxon>
    </lineage>
</organism>
<dbReference type="AlphaFoldDB" id="A0A1M5CPD6"/>